<feature type="compositionally biased region" description="Low complexity" evidence="1">
    <location>
        <begin position="102"/>
        <end position="125"/>
    </location>
</feature>
<proteinExistence type="predicted"/>
<accession>A0AB39CD47</accession>
<feature type="compositionally biased region" description="Acidic residues" evidence="1">
    <location>
        <begin position="161"/>
        <end position="228"/>
    </location>
</feature>
<dbReference type="EMBL" id="PQ015378">
    <property type="protein sequence ID" value="XDJ14745.1"/>
    <property type="molecule type" value="Genomic_DNA"/>
</dbReference>
<feature type="compositionally biased region" description="Low complexity" evidence="1">
    <location>
        <begin position="82"/>
        <end position="94"/>
    </location>
</feature>
<dbReference type="PANTHER" id="PTHR18898">
    <property type="entry name" value="NUCLEOPROTEIN TPR-RELATED"/>
    <property type="match status" value="1"/>
</dbReference>
<evidence type="ECO:0000256" key="1">
    <source>
        <dbReference type="SAM" id="MobiDB-lite"/>
    </source>
</evidence>
<evidence type="ECO:0000313" key="2">
    <source>
        <dbReference type="EMBL" id="XDJ14745.1"/>
    </source>
</evidence>
<feature type="region of interest" description="Disordered" evidence="1">
    <location>
        <begin position="19"/>
        <end position="57"/>
    </location>
</feature>
<feature type="compositionally biased region" description="Low complexity" evidence="1">
    <location>
        <begin position="29"/>
        <end position="48"/>
    </location>
</feature>
<feature type="compositionally biased region" description="Acidic residues" evidence="1">
    <location>
        <begin position="236"/>
        <end position="331"/>
    </location>
</feature>
<reference evidence="2" key="1">
    <citation type="submission" date="2024-07" db="EMBL/GenBank/DDBJ databases">
        <authorList>
            <person name="Bringhurst R.M."/>
            <person name="Homer T.E."/>
        </authorList>
    </citation>
    <scope>NUCLEOTIDE SEQUENCE</scope>
</reference>
<organism evidence="2">
    <name type="scientific">Pseudomonas phage RVTF4</name>
    <dbReference type="NCBI Taxonomy" id="3236931"/>
    <lineage>
        <taxon>Viruses</taxon>
    </lineage>
</organism>
<name>A0AB39CD47_9VIRU</name>
<sequence length="714" mass="73791">MNIMSYLTSPAFEEFADAPVGTDQLAHNSGAPGAEVPGAAPVADAPSDNLEIPESAGPALIATADEAQAAAIVDDPGHAEAEQAAQAATAENTAVIEQAEVAPGETPAGDAAAADTVADVPADTGDVTEEGTGDVSEGEAATGDDGLGDEGGSDADAGGELGDDAGGDTGADDLGELGGDEAAGDASAEDGLGDDSAGEAEVAETEGAEEDGLGEETGAEEGGEDGLDDAAGGDTETGEAEADFNDGEAEGTGEAEEEGGEESETESEESGEEEGEAEGEEGDAEADADSDEGDGPDIDIPDVDTEADEEDAAEAEEAADEAVAEDEALEEEIVDTSKSIDELDADKASVENYIGALTLGCQRKSYNVQTVGLAQAELQRLAKKWGQHAPLIPALEDYTARNLDAYYTNSLESFSGFLKKIVHVRDKFLDNFAQKMNDKIHLKAVETQIAAINTACDVQINRMKDLQLEGKVSITVPAPLRSSSGLIKGVTDELKFLGEMAGVFEHDRKFLDGMSKLLGAAIKEGDATKSTATIQKALKLALPVKSYPATVFTDGPLGGLHLERSEKKATGSMVEDMKSLGERAIPTASFDRTGGSSEGAAKAEVSKADLIKMLKLAKVLIGLSRGTAGAAGKALVEHIDGANRAKSERNQSEDKGGEKADRKDNDKAMNNMVSSFLDAIWNSSDNYSNFQWHIILIADNLVHCVQKVKGAKKD</sequence>
<protein>
    <submittedName>
        <fullName evidence="2">Virion structural protein</fullName>
    </submittedName>
</protein>
<feature type="region of interest" description="Disordered" evidence="1">
    <location>
        <begin position="642"/>
        <end position="667"/>
    </location>
</feature>
<dbReference type="PANTHER" id="PTHR18898:SF2">
    <property type="entry name" value="NUCLEOPROTEIN TPR"/>
    <property type="match status" value="1"/>
</dbReference>
<feature type="region of interest" description="Disordered" evidence="1">
    <location>
        <begin position="74"/>
        <end position="331"/>
    </location>
</feature>